<proteinExistence type="predicted"/>
<protein>
    <submittedName>
        <fullName evidence="1">Uncharacterized protein</fullName>
    </submittedName>
</protein>
<dbReference type="EMBL" id="CP139858">
    <property type="protein sequence ID" value="WQB98152.1"/>
    <property type="molecule type" value="Genomic_DNA"/>
</dbReference>
<reference evidence="1 2" key="1">
    <citation type="submission" date="2023-11" db="EMBL/GenBank/DDBJ databases">
        <authorList>
            <person name="Panchal A.K."/>
            <person name="Meaney J.S."/>
            <person name="Karas B.J."/>
            <person name="diCenzo G.C."/>
        </authorList>
    </citation>
    <scope>NUCLEOTIDE SEQUENCE [LARGE SCALE GENOMIC DNA]</scope>
    <source>
        <strain evidence="1 2">NZP2235</strain>
    </source>
</reference>
<name>A0ABZ0VL04_9HYPH</name>
<gene>
    <name evidence="1" type="ORF">U0R22_002296</name>
</gene>
<accession>A0ABZ0VL04</accession>
<keyword evidence="2" id="KW-1185">Reference proteome</keyword>
<dbReference type="Proteomes" id="UP001322481">
    <property type="component" value="Chromosome"/>
</dbReference>
<evidence type="ECO:0000313" key="1">
    <source>
        <dbReference type="EMBL" id="WQB98152.1"/>
    </source>
</evidence>
<organism evidence="1 2">
    <name type="scientific">Mesorhizobium huakuii</name>
    <dbReference type="NCBI Taxonomy" id="28104"/>
    <lineage>
        <taxon>Bacteria</taxon>
        <taxon>Pseudomonadati</taxon>
        <taxon>Pseudomonadota</taxon>
        <taxon>Alphaproteobacteria</taxon>
        <taxon>Hyphomicrobiales</taxon>
        <taxon>Phyllobacteriaceae</taxon>
        <taxon>Mesorhizobium</taxon>
    </lineage>
</organism>
<evidence type="ECO:0000313" key="2">
    <source>
        <dbReference type="Proteomes" id="UP001322481"/>
    </source>
</evidence>
<sequence>MALGQHRKCRDSAGRYEHMVVQCEELCFGVLGSLAQDLQNKSGVVETNSFVKFNDKMPPR</sequence>